<dbReference type="RefSeq" id="XP_025428122.1">
    <property type="nucleotide sequence ID" value="XM_025578744.1"/>
</dbReference>
<dbReference type="EMBL" id="KZ821255">
    <property type="protein sequence ID" value="PYH42140.1"/>
    <property type="molecule type" value="Genomic_DNA"/>
</dbReference>
<dbReference type="GeneID" id="37079973"/>
<dbReference type="Gene3D" id="6.10.140.2220">
    <property type="match status" value="1"/>
</dbReference>
<dbReference type="OrthoDB" id="5282002at2759"/>
<feature type="domain" description="MYND-type" evidence="5">
    <location>
        <begin position="4"/>
        <end position="50"/>
    </location>
</feature>
<evidence type="ECO:0000256" key="3">
    <source>
        <dbReference type="ARBA" id="ARBA00022833"/>
    </source>
</evidence>
<dbReference type="STRING" id="1450539.A0A318ZEW0"/>
<name>A0A318ZEW0_9EURO</name>
<evidence type="ECO:0000256" key="1">
    <source>
        <dbReference type="ARBA" id="ARBA00022723"/>
    </source>
</evidence>
<gene>
    <name evidence="6" type="ORF">BP01DRAFT_405627</name>
</gene>
<accession>A0A318ZEW0</accession>
<keyword evidence="7" id="KW-1185">Reference proteome</keyword>
<evidence type="ECO:0000259" key="5">
    <source>
        <dbReference type="PROSITE" id="PS50865"/>
    </source>
</evidence>
<dbReference type="Pfam" id="PF01753">
    <property type="entry name" value="zf-MYND"/>
    <property type="match status" value="1"/>
</dbReference>
<evidence type="ECO:0000313" key="6">
    <source>
        <dbReference type="EMBL" id="PYH42140.1"/>
    </source>
</evidence>
<dbReference type="SUPFAM" id="SSF144232">
    <property type="entry name" value="HIT/MYND zinc finger-like"/>
    <property type="match status" value="1"/>
</dbReference>
<keyword evidence="1" id="KW-0479">Metal-binding</keyword>
<organism evidence="6 7">
    <name type="scientific">Aspergillus saccharolyticus JOP 1030-1</name>
    <dbReference type="NCBI Taxonomy" id="1450539"/>
    <lineage>
        <taxon>Eukaryota</taxon>
        <taxon>Fungi</taxon>
        <taxon>Dikarya</taxon>
        <taxon>Ascomycota</taxon>
        <taxon>Pezizomycotina</taxon>
        <taxon>Eurotiomycetes</taxon>
        <taxon>Eurotiomycetidae</taxon>
        <taxon>Eurotiales</taxon>
        <taxon>Aspergillaceae</taxon>
        <taxon>Aspergillus</taxon>
        <taxon>Aspergillus subgen. Circumdati</taxon>
    </lineage>
</organism>
<keyword evidence="3" id="KW-0862">Zinc</keyword>
<dbReference type="Proteomes" id="UP000248349">
    <property type="component" value="Unassembled WGS sequence"/>
</dbReference>
<reference evidence="6 7" key="1">
    <citation type="submission" date="2016-12" db="EMBL/GenBank/DDBJ databases">
        <title>The genomes of Aspergillus section Nigri reveals drivers in fungal speciation.</title>
        <authorList>
            <consortium name="DOE Joint Genome Institute"/>
            <person name="Vesth T.C."/>
            <person name="Nybo J."/>
            <person name="Theobald S."/>
            <person name="Brandl J."/>
            <person name="Frisvad J.C."/>
            <person name="Nielsen K.F."/>
            <person name="Lyhne E.K."/>
            <person name="Kogle M.E."/>
            <person name="Kuo A."/>
            <person name="Riley R."/>
            <person name="Clum A."/>
            <person name="Nolan M."/>
            <person name="Lipzen A."/>
            <person name="Salamov A."/>
            <person name="Henrissat B."/>
            <person name="Wiebenga A."/>
            <person name="De Vries R.P."/>
            <person name="Grigoriev I.V."/>
            <person name="Mortensen U.H."/>
            <person name="Andersen M.R."/>
            <person name="Baker S.E."/>
        </authorList>
    </citation>
    <scope>NUCLEOTIDE SEQUENCE [LARGE SCALE GENOMIC DNA]</scope>
    <source>
        <strain evidence="6 7">JOP 1030-1</strain>
    </source>
</reference>
<dbReference type="InterPro" id="IPR002893">
    <property type="entry name" value="Znf_MYND"/>
</dbReference>
<protein>
    <recommendedName>
        <fullName evidence="5">MYND-type domain-containing protein</fullName>
    </recommendedName>
</protein>
<dbReference type="Pfam" id="PF14737">
    <property type="entry name" value="DUF4470"/>
    <property type="match status" value="1"/>
</dbReference>
<evidence type="ECO:0000256" key="4">
    <source>
        <dbReference type="PROSITE-ProRule" id="PRU00134"/>
    </source>
</evidence>
<evidence type="ECO:0000256" key="2">
    <source>
        <dbReference type="ARBA" id="ARBA00022771"/>
    </source>
</evidence>
<keyword evidence="2 4" id="KW-0863">Zinc-finger</keyword>
<dbReference type="AlphaFoldDB" id="A0A318ZEW0"/>
<dbReference type="InterPro" id="IPR027974">
    <property type="entry name" value="DUF4470"/>
</dbReference>
<dbReference type="GO" id="GO:0008270">
    <property type="term" value="F:zinc ion binding"/>
    <property type="evidence" value="ECO:0007669"/>
    <property type="project" value="UniProtKB-KW"/>
</dbReference>
<evidence type="ECO:0000313" key="7">
    <source>
        <dbReference type="Proteomes" id="UP000248349"/>
    </source>
</evidence>
<dbReference type="PROSITE" id="PS50865">
    <property type="entry name" value="ZF_MYND_2"/>
    <property type="match status" value="1"/>
</dbReference>
<sequence>MTSKFICANWGSEYSTCKKEGKYACKNCLLVNYCGRACQRSHWPRHKNDCKSILGKGTWQPDWVIQKRTPAFAGSRTRVFGGTKSLWGSTPALDILQLPANEGDNYDKDLSLLFEASGDLRNVIQTVARLPSSYNRSLHITMNDIDFDIAARNALMLLIALSLPNREDSIDCIIHLWYSALVRESDISILTNHIHPLVEGICRLLKYTPAGSLCSKKWTFGSRSLKVILEREAWFRLLSLCTAPVGLTAEQAQKLGTDITLAESRTDYRHRQMMFLPPTERIAFHRFRQDGLLLPFGHPRREFVKPNPTFFQSADRWPMSDNADPMQGWSLEKVLDTSSGAATADYYGKLYFHLRELLGAFLDRTAGAQISFQICNLDSTRLCSLLRHHSFSRIDISNTPDMSWRGTYRLLRRIAPLLRSPSQNPHAVLISRFKKVSPDTLNANDQVRNLIHNCQSRERILAHLQPNAVPDSPYDVYVIKHGLARQLVASYDQVLQCFLKWLRSPGAGQALGIKIKERHTVVEKWPYRLKLRPGEPDAQMEFDRFLRQGLSGKERYVEWRKFEVA</sequence>
<proteinExistence type="predicted"/>